<sequence>MKVTFNNPFSSIHLIVLFVLLLTIEETFGFFMMQNMKGGRDGRHLGTDGSGRIRLTAPSSSSQMRSGGGRQNKISYFGR</sequence>
<keyword evidence="2" id="KW-0812">Transmembrane</keyword>
<dbReference type="WBParaSite" id="SSTP_0001038100.1">
    <property type="protein sequence ID" value="SSTP_0001038100.1"/>
    <property type="gene ID" value="SSTP_0001038100"/>
</dbReference>
<keyword evidence="2" id="KW-1133">Transmembrane helix</keyword>
<dbReference type="AlphaFoldDB" id="A0A0K0ELN8"/>
<organism evidence="3">
    <name type="scientific">Strongyloides stercoralis</name>
    <name type="common">Threadworm</name>
    <dbReference type="NCBI Taxonomy" id="6248"/>
    <lineage>
        <taxon>Eukaryota</taxon>
        <taxon>Metazoa</taxon>
        <taxon>Ecdysozoa</taxon>
        <taxon>Nematoda</taxon>
        <taxon>Chromadorea</taxon>
        <taxon>Rhabditida</taxon>
        <taxon>Tylenchina</taxon>
        <taxon>Panagrolaimomorpha</taxon>
        <taxon>Strongyloidoidea</taxon>
        <taxon>Strongyloididae</taxon>
        <taxon>Strongyloides</taxon>
    </lineage>
</organism>
<protein>
    <submittedName>
        <fullName evidence="3">Uncharacterized protein</fullName>
    </submittedName>
</protein>
<reference evidence="3" key="1">
    <citation type="submission" date="2015-08" db="UniProtKB">
        <authorList>
            <consortium name="WormBaseParasite"/>
        </authorList>
    </citation>
    <scope>IDENTIFICATION</scope>
</reference>
<keyword evidence="2" id="KW-0472">Membrane</keyword>
<accession>A0A0K0ELN8</accession>
<feature type="region of interest" description="Disordered" evidence="1">
    <location>
        <begin position="42"/>
        <end position="79"/>
    </location>
</feature>
<evidence type="ECO:0000256" key="1">
    <source>
        <dbReference type="SAM" id="MobiDB-lite"/>
    </source>
</evidence>
<evidence type="ECO:0000256" key="2">
    <source>
        <dbReference type="SAM" id="Phobius"/>
    </source>
</evidence>
<proteinExistence type="predicted"/>
<name>A0A0K0ELN8_STRER</name>
<evidence type="ECO:0000313" key="3">
    <source>
        <dbReference type="WBParaSite" id="SSTP_0001038100.1"/>
    </source>
</evidence>
<feature type="transmembrane region" description="Helical" evidence="2">
    <location>
        <begin position="12"/>
        <end position="33"/>
    </location>
</feature>